<name>A0A177CAM5_9PLEO</name>
<feature type="region of interest" description="Disordered" evidence="1">
    <location>
        <begin position="123"/>
        <end position="143"/>
    </location>
</feature>
<feature type="region of interest" description="Disordered" evidence="1">
    <location>
        <begin position="173"/>
        <end position="197"/>
    </location>
</feature>
<dbReference type="RefSeq" id="XP_018034182.1">
    <property type="nucleotide sequence ID" value="XM_018187722.1"/>
</dbReference>
<dbReference type="EMBL" id="KV441554">
    <property type="protein sequence ID" value="OAG03817.1"/>
    <property type="molecule type" value="Genomic_DNA"/>
</dbReference>
<gene>
    <name evidence="2" type="ORF">CC84DRAFT_867674</name>
</gene>
<protein>
    <submittedName>
        <fullName evidence="2">Uncharacterized protein</fullName>
    </submittedName>
</protein>
<evidence type="ECO:0000313" key="2">
    <source>
        <dbReference type="EMBL" id="OAG03817.1"/>
    </source>
</evidence>
<dbReference type="GeneID" id="28771208"/>
<dbReference type="Proteomes" id="UP000077069">
    <property type="component" value="Unassembled WGS sequence"/>
</dbReference>
<proteinExistence type="predicted"/>
<reference evidence="2 3" key="1">
    <citation type="submission" date="2016-05" db="EMBL/GenBank/DDBJ databases">
        <title>Comparative analysis of secretome profiles of manganese(II)-oxidizing ascomycete fungi.</title>
        <authorList>
            <consortium name="DOE Joint Genome Institute"/>
            <person name="Zeiner C.A."/>
            <person name="Purvine S.O."/>
            <person name="Zink E.M."/>
            <person name="Wu S."/>
            <person name="Pasa-Tolic L."/>
            <person name="Chaput D.L."/>
            <person name="Haridas S."/>
            <person name="Grigoriev I.V."/>
            <person name="Santelli C.M."/>
            <person name="Hansel C.M."/>
        </authorList>
    </citation>
    <scope>NUCLEOTIDE SEQUENCE [LARGE SCALE GENOMIC DNA]</scope>
    <source>
        <strain evidence="2 3">AP3s5-JAC2a</strain>
    </source>
</reference>
<sequence length="197" mass="21948">MEGRRTGRLRCRDGSEDAVLKMKNGQSRSAWVPEGFWSGAFQAEAVQYISDMGSPSQAKRPATALLWAPLIARMPSRARAFVRKFRRYVQCNLFACAFHACHHDPARPPHAATQQCAHRHRLPSPPLRRRRRRQRQELGGSVRPLAVSRQEWITSPAGVGRSQAADTDAIQRRANHSTSAGRLCSRTPPSRGTACDG</sequence>
<dbReference type="AlphaFoldDB" id="A0A177CAM5"/>
<dbReference type="InParanoid" id="A0A177CAM5"/>
<keyword evidence="3" id="KW-1185">Reference proteome</keyword>
<evidence type="ECO:0000256" key="1">
    <source>
        <dbReference type="SAM" id="MobiDB-lite"/>
    </source>
</evidence>
<feature type="compositionally biased region" description="Basic residues" evidence="1">
    <location>
        <begin position="123"/>
        <end position="134"/>
    </location>
</feature>
<accession>A0A177CAM5</accession>
<evidence type="ECO:0000313" key="3">
    <source>
        <dbReference type="Proteomes" id="UP000077069"/>
    </source>
</evidence>
<organism evidence="2 3">
    <name type="scientific">Paraphaeosphaeria sporulosa</name>
    <dbReference type="NCBI Taxonomy" id="1460663"/>
    <lineage>
        <taxon>Eukaryota</taxon>
        <taxon>Fungi</taxon>
        <taxon>Dikarya</taxon>
        <taxon>Ascomycota</taxon>
        <taxon>Pezizomycotina</taxon>
        <taxon>Dothideomycetes</taxon>
        <taxon>Pleosporomycetidae</taxon>
        <taxon>Pleosporales</taxon>
        <taxon>Massarineae</taxon>
        <taxon>Didymosphaeriaceae</taxon>
        <taxon>Paraphaeosphaeria</taxon>
    </lineage>
</organism>